<dbReference type="InterPro" id="IPR035996">
    <property type="entry name" value="4pyrrol_Methylase_sf"/>
</dbReference>
<name>A0A9D1ABP1_9FIRM</name>
<sequence>MAGIFYGVGVGPGDPELMTLKAVRMIRENEVILVPGEEAETSVAYKIALGAVPELSSKKVFPVPMPMTKDRKKLEESHDRAADQVEVYLKEGKNAVFLTLGDPTVYSTFTYIEKRIKKRGYETGIVSGIPSFCAAAACMDVPLTEWSQELHILPALHCIEEERDYPGTVVLMKSGRKIGQVKEWLKKSGRQVVMAENCGMENQRIYRSAEEIPQDAGYYSLIIAKEAEE</sequence>
<dbReference type="AlphaFoldDB" id="A0A9D1ABP1"/>
<dbReference type="InterPro" id="IPR012382">
    <property type="entry name" value="CobI/CbiL"/>
</dbReference>
<dbReference type="InterPro" id="IPR014777">
    <property type="entry name" value="4pyrrole_Mease_sub1"/>
</dbReference>
<evidence type="ECO:0000256" key="4">
    <source>
        <dbReference type="ARBA" id="ARBA00022603"/>
    </source>
</evidence>
<dbReference type="SUPFAM" id="SSF53790">
    <property type="entry name" value="Tetrapyrrole methylase"/>
    <property type="match status" value="1"/>
</dbReference>
<evidence type="ECO:0000256" key="6">
    <source>
        <dbReference type="ARBA" id="ARBA00022691"/>
    </source>
</evidence>
<dbReference type="NCBIfam" id="TIGR01467">
    <property type="entry name" value="cobI_cbiL"/>
    <property type="match status" value="1"/>
</dbReference>
<dbReference type="GO" id="GO:0009236">
    <property type="term" value="P:cobalamin biosynthetic process"/>
    <property type="evidence" value="ECO:0007669"/>
    <property type="project" value="UniProtKB-UniRule"/>
</dbReference>
<dbReference type="GO" id="GO:0032259">
    <property type="term" value="P:methylation"/>
    <property type="evidence" value="ECO:0007669"/>
    <property type="project" value="UniProtKB-KW"/>
</dbReference>
<keyword evidence="5 9" id="KW-0808">Transferase</keyword>
<dbReference type="GO" id="GO:0030788">
    <property type="term" value="F:precorrin-2 C20-methyltransferase activity"/>
    <property type="evidence" value="ECO:0007669"/>
    <property type="project" value="UniProtKB-EC"/>
</dbReference>
<evidence type="ECO:0000259" key="8">
    <source>
        <dbReference type="Pfam" id="PF00590"/>
    </source>
</evidence>
<comment type="pathway">
    <text evidence="1">Cofactor biosynthesis; adenosylcobalamin biosynthesis.</text>
</comment>
<dbReference type="PIRSF" id="PIRSF036427">
    <property type="entry name" value="Precrrn-2_mtase"/>
    <property type="match status" value="1"/>
</dbReference>
<accession>A0A9D1ABP1</accession>
<keyword evidence="4 9" id="KW-0489">Methyltransferase</keyword>
<dbReference type="Gene3D" id="3.30.950.10">
    <property type="entry name" value="Methyltransferase, Cobalt-precorrin-4 Transmethylase, Domain 2"/>
    <property type="match status" value="1"/>
</dbReference>
<organism evidence="9 10">
    <name type="scientific">Candidatus Choladousia intestinavium</name>
    <dbReference type="NCBI Taxonomy" id="2840727"/>
    <lineage>
        <taxon>Bacteria</taxon>
        <taxon>Bacillati</taxon>
        <taxon>Bacillota</taxon>
        <taxon>Clostridia</taxon>
        <taxon>Lachnospirales</taxon>
        <taxon>Lachnospiraceae</taxon>
        <taxon>Lachnospiraceae incertae sedis</taxon>
        <taxon>Candidatus Choladousia</taxon>
    </lineage>
</organism>
<keyword evidence="3" id="KW-0169">Cobalamin biosynthesis</keyword>
<protein>
    <submittedName>
        <fullName evidence="9">Precorrin-2 C(20)-methyltransferase</fullName>
        <ecNumber evidence="9">2.1.1.130</ecNumber>
    </submittedName>
</protein>
<reference evidence="9" key="1">
    <citation type="submission" date="2020-10" db="EMBL/GenBank/DDBJ databases">
        <authorList>
            <person name="Gilroy R."/>
        </authorList>
    </citation>
    <scope>NUCLEOTIDE SEQUENCE</scope>
    <source>
        <strain evidence="9">ChiSjej4B22-8148</strain>
    </source>
</reference>
<dbReference type="EC" id="2.1.1.130" evidence="9"/>
<evidence type="ECO:0000313" key="10">
    <source>
        <dbReference type="Proteomes" id="UP000886757"/>
    </source>
</evidence>
<dbReference type="EMBL" id="DVGK01000059">
    <property type="protein sequence ID" value="HIR13298.1"/>
    <property type="molecule type" value="Genomic_DNA"/>
</dbReference>
<dbReference type="InterPro" id="IPR014776">
    <property type="entry name" value="4pyrrole_Mease_sub2"/>
</dbReference>
<evidence type="ECO:0000256" key="1">
    <source>
        <dbReference type="ARBA" id="ARBA00004953"/>
    </source>
</evidence>
<evidence type="ECO:0000256" key="3">
    <source>
        <dbReference type="ARBA" id="ARBA00022573"/>
    </source>
</evidence>
<dbReference type="CDD" id="cd11645">
    <property type="entry name" value="Precorrin_2_C20_MT"/>
    <property type="match status" value="1"/>
</dbReference>
<keyword evidence="6" id="KW-0949">S-adenosyl-L-methionine</keyword>
<dbReference type="Pfam" id="PF00590">
    <property type="entry name" value="TP_methylase"/>
    <property type="match status" value="1"/>
</dbReference>
<reference evidence="9" key="2">
    <citation type="journal article" date="2021" name="PeerJ">
        <title>Extensive microbial diversity within the chicken gut microbiome revealed by metagenomics and culture.</title>
        <authorList>
            <person name="Gilroy R."/>
            <person name="Ravi A."/>
            <person name="Getino M."/>
            <person name="Pursley I."/>
            <person name="Horton D.L."/>
            <person name="Alikhan N.F."/>
            <person name="Baker D."/>
            <person name="Gharbi K."/>
            <person name="Hall N."/>
            <person name="Watson M."/>
            <person name="Adriaenssens E.M."/>
            <person name="Foster-Nyarko E."/>
            <person name="Jarju S."/>
            <person name="Secka A."/>
            <person name="Antonio M."/>
            <person name="Oren A."/>
            <person name="Chaudhuri R.R."/>
            <person name="La Ragione R."/>
            <person name="Hildebrand F."/>
            <person name="Pallen M.J."/>
        </authorList>
    </citation>
    <scope>NUCLEOTIDE SEQUENCE</scope>
    <source>
        <strain evidence="9">ChiSjej4B22-8148</strain>
    </source>
</reference>
<comment type="caution">
    <text evidence="9">The sequence shown here is derived from an EMBL/GenBank/DDBJ whole genome shotgun (WGS) entry which is preliminary data.</text>
</comment>
<feature type="domain" description="Tetrapyrrole methylase" evidence="8">
    <location>
        <begin position="5"/>
        <end position="208"/>
    </location>
</feature>
<dbReference type="InterPro" id="IPR000878">
    <property type="entry name" value="4pyrrol_Mease"/>
</dbReference>
<dbReference type="Gene3D" id="3.40.1010.10">
    <property type="entry name" value="Cobalt-precorrin-4 Transmethylase, Domain 1"/>
    <property type="match status" value="1"/>
</dbReference>
<dbReference type="Proteomes" id="UP000886757">
    <property type="component" value="Unassembled WGS sequence"/>
</dbReference>
<dbReference type="InterPro" id="IPR006364">
    <property type="entry name" value="CobI/CbiL/CobIJ_dom"/>
</dbReference>
<evidence type="ECO:0000256" key="5">
    <source>
        <dbReference type="ARBA" id="ARBA00022679"/>
    </source>
</evidence>
<evidence type="ECO:0000313" key="9">
    <source>
        <dbReference type="EMBL" id="HIR13298.1"/>
    </source>
</evidence>
<dbReference type="PANTHER" id="PTHR43467">
    <property type="entry name" value="COBALT-PRECORRIN-2 C(20)-METHYLTRANSFERASE"/>
    <property type="match status" value="1"/>
</dbReference>
<comment type="similarity">
    <text evidence="2 7">Belongs to the precorrin methyltransferase family.</text>
</comment>
<gene>
    <name evidence="9" type="primary">cobI</name>
    <name evidence="9" type="ORF">IAB31_05165</name>
</gene>
<proteinExistence type="inferred from homology"/>
<evidence type="ECO:0000256" key="7">
    <source>
        <dbReference type="PIRNR" id="PIRNR036427"/>
    </source>
</evidence>
<dbReference type="PANTHER" id="PTHR43467:SF2">
    <property type="entry name" value="COBALT-PRECORRIN-2 C(20)-METHYLTRANSFERASE"/>
    <property type="match status" value="1"/>
</dbReference>
<evidence type="ECO:0000256" key="2">
    <source>
        <dbReference type="ARBA" id="ARBA00005879"/>
    </source>
</evidence>